<dbReference type="InterPro" id="IPR003609">
    <property type="entry name" value="Pan_app"/>
</dbReference>
<dbReference type="Proteomes" id="UP001341840">
    <property type="component" value="Unassembled WGS sequence"/>
</dbReference>
<dbReference type="PANTHER" id="PTHR32444:SF234">
    <property type="entry name" value="RECEPTOR-LIKE SERINE_THREONINE-PROTEIN KINASE"/>
    <property type="match status" value="1"/>
</dbReference>
<dbReference type="InterPro" id="IPR000858">
    <property type="entry name" value="S_locus_glycoprot_dom"/>
</dbReference>
<name>A0ABU6QKB0_9FABA</name>
<organism evidence="4 5">
    <name type="scientific">Stylosanthes scabra</name>
    <dbReference type="NCBI Taxonomy" id="79078"/>
    <lineage>
        <taxon>Eukaryota</taxon>
        <taxon>Viridiplantae</taxon>
        <taxon>Streptophyta</taxon>
        <taxon>Embryophyta</taxon>
        <taxon>Tracheophyta</taxon>
        <taxon>Spermatophyta</taxon>
        <taxon>Magnoliopsida</taxon>
        <taxon>eudicotyledons</taxon>
        <taxon>Gunneridae</taxon>
        <taxon>Pentapetalae</taxon>
        <taxon>rosids</taxon>
        <taxon>fabids</taxon>
        <taxon>Fabales</taxon>
        <taxon>Fabaceae</taxon>
        <taxon>Papilionoideae</taxon>
        <taxon>50 kb inversion clade</taxon>
        <taxon>dalbergioids sensu lato</taxon>
        <taxon>Dalbergieae</taxon>
        <taxon>Pterocarpus clade</taxon>
        <taxon>Stylosanthes</taxon>
    </lineage>
</organism>
<dbReference type="EMBL" id="JASCZI010000447">
    <property type="protein sequence ID" value="MED6111861.1"/>
    <property type="molecule type" value="Genomic_DNA"/>
</dbReference>
<keyword evidence="1" id="KW-0732">Signal</keyword>
<gene>
    <name evidence="4" type="ORF">PIB30_056220</name>
</gene>
<protein>
    <recommendedName>
        <fullName evidence="3">Apple domain-containing protein</fullName>
    </recommendedName>
</protein>
<dbReference type="Pfam" id="PF00954">
    <property type="entry name" value="S_locus_glycop"/>
    <property type="match status" value="1"/>
</dbReference>
<keyword evidence="2" id="KW-1015">Disulfide bond</keyword>
<evidence type="ECO:0000313" key="4">
    <source>
        <dbReference type="EMBL" id="MED6111861.1"/>
    </source>
</evidence>
<evidence type="ECO:0000256" key="1">
    <source>
        <dbReference type="ARBA" id="ARBA00022729"/>
    </source>
</evidence>
<feature type="domain" description="Apple" evidence="3">
    <location>
        <begin position="86"/>
        <end position="167"/>
    </location>
</feature>
<evidence type="ECO:0000259" key="3">
    <source>
        <dbReference type="PROSITE" id="PS50948"/>
    </source>
</evidence>
<proteinExistence type="predicted"/>
<comment type="caution">
    <text evidence="4">The sequence shown here is derived from an EMBL/GenBank/DDBJ whole genome shotgun (WGS) entry which is preliminary data.</text>
</comment>
<evidence type="ECO:0000256" key="2">
    <source>
        <dbReference type="ARBA" id="ARBA00023157"/>
    </source>
</evidence>
<reference evidence="4 5" key="1">
    <citation type="journal article" date="2023" name="Plants (Basel)">
        <title>Bridging the Gap: Combining Genomics and Transcriptomics Approaches to Understand Stylosanthes scabra, an Orphan Legume from the Brazilian Caatinga.</title>
        <authorList>
            <person name="Ferreira-Neto J.R.C."/>
            <person name="da Silva M.D."/>
            <person name="Binneck E."/>
            <person name="de Melo N.F."/>
            <person name="da Silva R.H."/>
            <person name="de Melo A.L.T.M."/>
            <person name="Pandolfi V."/>
            <person name="Bustamante F.O."/>
            <person name="Brasileiro-Vidal A.C."/>
            <person name="Benko-Iseppon A.M."/>
        </authorList>
    </citation>
    <scope>NUCLEOTIDE SEQUENCE [LARGE SCALE GENOMIC DNA]</scope>
    <source>
        <tissue evidence="4">Leaves</tissue>
    </source>
</reference>
<dbReference type="CDD" id="cd01098">
    <property type="entry name" value="PAN_AP_plant"/>
    <property type="match status" value="1"/>
</dbReference>
<sequence length="180" mass="20834">MHYLSDENHVYFMFHLVNNSVKARMVMNQSTFKRVHTAWDQNEQQWKVYALLPRDFCDEYGSCGPNANCDGGKYDEGCVRDTPLDCKSDGFVKYAKMKLPDTEHCWLNQSMNLAECRDKCFRSCSCVAYSNTDTRREWSGCAMWFGDLNDLRVHLADAQQDLYVRVPASLLGITYPCYSI</sequence>
<keyword evidence="5" id="KW-1185">Reference proteome</keyword>
<dbReference type="PROSITE" id="PS50948">
    <property type="entry name" value="PAN"/>
    <property type="match status" value="1"/>
</dbReference>
<accession>A0ABU6QKB0</accession>
<dbReference type="Pfam" id="PF08276">
    <property type="entry name" value="PAN_2"/>
    <property type="match status" value="1"/>
</dbReference>
<dbReference type="SMART" id="SM00473">
    <property type="entry name" value="PAN_AP"/>
    <property type="match status" value="1"/>
</dbReference>
<dbReference type="PANTHER" id="PTHR32444">
    <property type="entry name" value="BULB-TYPE LECTIN DOMAIN-CONTAINING PROTEIN"/>
    <property type="match status" value="1"/>
</dbReference>
<evidence type="ECO:0000313" key="5">
    <source>
        <dbReference type="Proteomes" id="UP001341840"/>
    </source>
</evidence>